<keyword evidence="3" id="KW-1185">Reference proteome</keyword>
<feature type="region of interest" description="Disordered" evidence="1">
    <location>
        <begin position="64"/>
        <end position="96"/>
    </location>
</feature>
<dbReference type="EMBL" id="JAGEUA010000002">
    <property type="protein sequence ID" value="KAL1007602.1"/>
    <property type="molecule type" value="Genomic_DNA"/>
</dbReference>
<reference evidence="2 3" key="1">
    <citation type="submission" date="2024-06" db="EMBL/GenBank/DDBJ databases">
        <authorList>
            <person name="Pan Q."/>
            <person name="Wen M."/>
            <person name="Jouanno E."/>
            <person name="Zahm M."/>
            <person name="Klopp C."/>
            <person name="Cabau C."/>
            <person name="Louis A."/>
            <person name="Berthelot C."/>
            <person name="Parey E."/>
            <person name="Roest Crollius H."/>
            <person name="Montfort J."/>
            <person name="Robinson-Rechavi M."/>
            <person name="Bouchez O."/>
            <person name="Lampietro C."/>
            <person name="Lopez Roques C."/>
            <person name="Donnadieu C."/>
            <person name="Postlethwait J."/>
            <person name="Bobe J."/>
            <person name="Verreycken H."/>
            <person name="Guiguen Y."/>
        </authorList>
    </citation>
    <scope>NUCLEOTIDE SEQUENCE [LARGE SCALE GENOMIC DNA]</scope>
    <source>
        <strain evidence="2">Up_M1</strain>
        <tissue evidence="2">Testis</tissue>
    </source>
</reference>
<evidence type="ECO:0000313" key="2">
    <source>
        <dbReference type="EMBL" id="KAL1007602.1"/>
    </source>
</evidence>
<dbReference type="Proteomes" id="UP001557470">
    <property type="component" value="Unassembled WGS sequence"/>
</dbReference>
<dbReference type="PANTHER" id="PTHR19446">
    <property type="entry name" value="REVERSE TRANSCRIPTASES"/>
    <property type="match status" value="1"/>
</dbReference>
<protein>
    <submittedName>
        <fullName evidence="2">Uncharacterized protein</fullName>
    </submittedName>
</protein>
<comment type="caution">
    <text evidence="2">The sequence shown here is derived from an EMBL/GenBank/DDBJ whole genome shotgun (WGS) entry which is preliminary data.</text>
</comment>
<organism evidence="2 3">
    <name type="scientific">Umbra pygmaea</name>
    <name type="common">Eastern mudminnow</name>
    <dbReference type="NCBI Taxonomy" id="75934"/>
    <lineage>
        <taxon>Eukaryota</taxon>
        <taxon>Metazoa</taxon>
        <taxon>Chordata</taxon>
        <taxon>Craniata</taxon>
        <taxon>Vertebrata</taxon>
        <taxon>Euteleostomi</taxon>
        <taxon>Actinopterygii</taxon>
        <taxon>Neopterygii</taxon>
        <taxon>Teleostei</taxon>
        <taxon>Protacanthopterygii</taxon>
        <taxon>Esociformes</taxon>
        <taxon>Umbridae</taxon>
        <taxon>Umbra</taxon>
    </lineage>
</organism>
<accession>A0ABD0Y4N4</accession>
<sequence length="195" mass="21779">MYREGRLAPSMRESVITLLYKRKGDATELRNWRPISLLGSDLKILAKTLIYHLQKSLPQAIGSDQTCGAPGRSALDNLSADQPWTPELEGGPRQGHKENRWLAGAVAHDDWEGSSYQSHRLPDPGIHRLNGTAAITLQGIIYGPPAGLQSHQEKNAWRVINTTKQTILETRNIKVFHKQDILPIITARLLKNTSH</sequence>
<dbReference type="AlphaFoldDB" id="A0ABD0Y4N4"/>
<name>A0ABD0Y4N4_UMBPY</name>
<gene>
    <name evidence="2" type="ORF">UPYG_G00088970</name>
</gene>
<evidence type="ECO:0000313" key="3">
    <source>
        <dbReference type="Proteomes" id="UP001557470"/>
    </source>
</evidence>
<proteinExistence type="predicted"/>
<evidence type="ECO:0000256" key="1">
    <source>
        <dbReference type="SAM" id="MobiDB-lite"/>
    </source>
</evidence>